<feature type="non-terminal residue" evidence="2">
    <location>
        <position position="1"/>
    </location>
</feature>
<evidence type="ECO:0000256" key="1">
    <source>
        <dbReference type="SAM" id="Phobius"/>
    </source>
</evidence>
<keyword evidence="1" id="KW-1133">Transmembrane helix</keyword>
<keyword evidence="1" id="KW-0472">Membrane</keyword>
<evidence type="ECO:0000313" key="3">
    <source>
        <dbReference type="Proteomes" id="UP000257109"/>
    </source>
</evidence>
<accession>A0A371EYQ0</accession>
<evidence type="ECO:0000313" key="2">
    <source>
        <dbReference type="EMBL" id="RDX71131.1"/>
    </source>
</evidence>
<protein>
    <submittedName>
        <fullName evidence="2">Uncharacterized protein</fullName>
    </submittedName>
</protein>
<proteinExistence type="predicted"/>
<dbReference type="Proteomes" id="UP000257109">
    <property type="component" value="Unassembled WGS sequence"/>
</dbReference>
<comment type="caution">
    <text evidence="2">The sequence shown here is derived from an EMBL/GenBank/DDBJ whole genome shotgun (WGS) entry which is preliminary data.</text>
</comment>
<feature type="transmembrane region" description="Helical" evidence="1">
    <location>
        <begin position="211"/>
        <end position="240"/>
    </location>
</feature>
<keyword evidence="3" id="KW-1185">Reference proteome</keyword>
<organism evidence="2 3">
    <name type="scientific">Mucuna pruriens</name>
    <name type="common">Velvet bean</name>
    <name type="synonym">Dolichos pruriens</name>
    <dbReference type="NCBI Taxonomy" id="157652"/>
    <lineage>
        <taxon>Eukaryota</taxon>
        <taxon>Viridiplantae</taxon>
        <taxon>Streptophyta</taxon>
        <taxon>Embryophyta</taxon>
        <taxon>Tracheophyta</taxon>
        <taxon>Spermatophyta</taxon>
        <taxon>Magnoliopsida</taxon>
        <taxon>eudicotyledons</taxon>
        <taxon>Gunneridae</taxon>
        <taxon>Pentapetalae</taxon>
        <taxon>rosids</taxon>
        <taxon>fabids</taxon>
        <taxon>Fabales</taxon>
        <taxon>Fabaceae</taxon>
        <taxon>Papilionoideae</taxon>
        <taxon>50 kb inversion clade</taxon>
        <taxon>NPAAA clade</taxon>
        <taxon>indigoferoid/millettioid clade</taxon>
        <taxon>Phaseoleae</taxon>
        <taxon>Mucuna</taxon>
    </lineage>
</organism>
<gene>
    <name evidence="2" type="ORF">CR513_49559</name>
</gene>
<keyword evidence="1" id="KW-0812">Transmembrane</keyword>
<dbReference type="AlphaFoldDB" id="A0A371EYQ0"/>
<name>A0A371EYQ0_MUCPR</name>
<reference evidence="2" key="1">
    <citation type="submission" date="2018-05" db="EMBL/GenBank/DDBJ databases">
        <title>Draft genome of Mucuna pruriens seed.</title>
        <authorList>
            <person name="Nnadi N.E."/>
            <person name="Vos R."/>
            <person name="Hasami M.H."/>
            <person name="Devisetty U.K."/>
            <person name="Aguiy J.C."/>
        </authorList>
    </citation>
    <scope>NUCLEOTIDE SEQUENCE [LARGE SCALE GENOMIC DNA]</scope>
    <source>
        <strain evidence="2">JCA_2017</strain>
    </source>
</reference>
<sequence length="241" mass="25812">MGEVATGGFFNVEGVAATMVGFVEADGVPEVEEAAFGNLEGAAVVVIGGVVAATTGGCLATDGVPEEGDVAVCNVEGAVGVEVGNFDGAWALIEASWKQRLVKASAQKIAAIVGYDLEEIQGHHVLLISDEPTYQGDGYVFSSQQVISKGPLNLCPLTIEKKQNQPHWTLINKITHLNAKIVDLHLKMINITWKIILHFVKKFERMEAGSLLVVLRFYSSLSFSAETVAAFYLCTIVIVFN</sequence>
<dbReference type="EMBL" id="QJKJ01011454">
    <property type="protein sequence ID" value="RDX71131.1"/>
    <property type="molecule type" value="Genomic_DNA"/>
</dbReference>